<proteinExistence type="predicted"/>
<reference evidence="3" key="2">
    <citation type="submission" date="2020-10" db="UniProtKB">
        <authorList>
            <consortium name="WormBaseParasite"/>
        </authorList>
    </citation>
    <scope>IDENTIFICATION</scope>
</reference>
<keyword evidence="1" id="KW-0732">Signal</keyword>
<feature type="signal peptide" evidence="1">
    <location>
        <begin position="1"/>
        <end position="21"/>
    </location>
</feature>
<dbReference type="WBParaSite" id="Pan_g20119.t1">
    <property type="protein sequence ID" value="Pan_g20119.t1"/>
    <property type="gene ID" value="Pan_g20119"/>
</dbReference>
<dbReference type="Proteomes" id="UP000492821">
    <property type="component" value="Unassembled WGS sequence"/>
</dbReference>
<dbReference type="InterPro" id="IPR016186">
    <property type="entry name" value="C-type_lectin-like/link_sf"/>
</dbReference>
<evidence type="ECO:0000313" key="2">
    <source>
        <dbReference type="Proteomes" id="UP000492821"/>
    </source>
</evidence>
<keyword evidence="2" id="KW-1185">Reference proteome</keyword>
<dbReference type="AlphaFoldDB" id="A0A7E4VF16"/>
<evidence type="ECO:0000256" key="1">
    <source>
        <dbReference type="SAM" id="SignalP"/>
    </source>
</evidence>
<feature type="chain" id="PRO_5028935779" evidence="1">
    <location>
        <begin position="22"/>
        <end position="374"/>
    </location>
</feature>
<dbReference type="CDD" id="cd00037">
    <property type="entry name" value="CLECT"/>
    <property type="match status" value="1"/>
</dbReference>
<protein>
    <submittedName>
        <fullName evidence="3">C-type lectin domain-containing protein</fullName>
    </submittedName>
</protein>
<evidence type="ECO:0000313" key="3">
    <source>
        <dbReference type="WBParaSite" id="Pan_g20119.t1"/>
    </source>
</evidence>
<accession>A0A7E4VF16</accession>
<dbReference type="Gene3D" id="3.10.100.10">
    <property type="entry name" value="Mannose-Binding Protein A, subunit A"/>
    <property type="match status" value="1"/>
</dbReference>
<sequence length="374" mass="42378">MKVPTALLVTILLALLPTGFCKWSYYNVKAHCIFLKLHPGSCIKFITTQWLTPDKLAELCWSKFRAVPLIPRSADDVLDIAARFHFFYVKSDPDADDPYVILGTQFRGSEPYRPALESIIPKKSFPDKKMWKNTVYRDSTIDADSTLNYPEAHKGPYIAIHPHSGGLTPFDDNNVGFGACESPLFPKKQCPKGWFYYNKESTCLKVFPDKTYDQEDPARTKYTFTAARKKCMDERANLASLTKEEYDIFESLKPPYPFKIDKTEEGASFNLETGSYWIGLRHENSMRGTDEGMSSKHPDFAKIYEIIAYNTDGTKYNGFHRFSSDEPTMTPGQKHFNGNIVDNTGHFRNMINTHEAGGGWCQKKADTSGVASNA</sequence>
<dbReference type="InterPro" id="IPR016187">
    <property type="entry name" value="CTDL_fold"/>
</dbReference>
<organism evidence="2 3">
    <name type="scientific">Panagrellus redivivus</name>
    <name type="common">Microworm</name>
    <dbReference type="NCBI Taxonomy" id="6233"/>
    <lineage>
        <taxon>Eukaryota</taxon>
        <taxon>Metazoa</taxon>
        <taxon>Ecdysozoa</taxon>
        <taxon>Nematoda</taxon>
        <taxon>Chromadorea</taxon>
        <taxon>Rhabditida</taxon>
        <taxon>Tylenchina</taxon>
        <taxon>Panagrolaimomorpha</taxon>
        <taxon>Panagrolaimoidea</taxon>
        <taxon>Panagrolaimidae</taxon>
        <taxon>Panagrellus</taxon>
    </lineage>
</organism>
<reference evidence="2" key="1">
    <citation type="journal article" date="2013" name="Genetics">
        <title>The draft genome and transcriptome of Panagrellus redivivus are shaped by the harsh demands of a free-living lifestyle.</title>
        <authorList>
            <person name="Srinivasan J."/>
            <person name="Dillman A.R."/>
            <person name="Macchietto M.G."/>
            <person name="Heikkinen L."/>
            <person name="Lakso M."/>
            <person name="Fracchia K.M."/>
            <person name="Antoshechkin I."/>
            <person name="Mortazavi A."/>
            <person name="Wong G."/>
            <person name="Sternberg P.W."/>
        </authorList>
    </citation>
    <scope>NUCLEOTIDE SEQUENCE [LARGE SCALE GENOMIC DNA]</scope>
    <source>
        <strain evidence="2">MT8872</strain>
    </source>
</reference>
<dbReference type="SUPFAM" id="SSF56436">
    <property type="entry name" value="C-type lectin-like"/>
    <property type="match status" value="1"/>
</dbReference>
<name>A0A7E4VF16_PANRE</name>